<dbReference type="PANTHER" id="PTHR11102">
    <property type="entry name" value="SEL-1-LIKE PROTEIN"/>
    <property type="match status" value="1"/>
</dbReference>
<dbReference type="OrthoDB" id="8561742at2"/>
<dbReference type="Gene3D" id="1.25.40.10">
    <property type="entry name" value="Tetratricopeptide repeat domain"/>
    <property type="match status" value="1"/>
</dbReference>
<comment type="caution">
    <text evidence="2">The sequence shown here is derived from an EMBL/GenBank/DDBJ whole genome shotgun (WGS) entry which is preliminary data.</text>
</comment>
<dbReference type="AlphaFoldDB" id="A0A1S1MW82"/>
<keyword evidence="1" id="KW-0732">Signal</keyword>
<protein>
    <submittedName>
        <fullName evidence="2">Protein prenylyltransferase domain-containing protein</fullName>
    </submittedName>
</protein>
<gene>
    <name evidence="2" type="ORF">BET10_03275</name>
</gene>
<name>A0A1S1MW82_9GAMM</name>
<dbReference type="GO" id="GO:0016740">
    <property type="term" value="F:transferase activity"/>
    <property type="evidence" value="ECO:0007669"/>
    <property type="project" value="UniProtKB-KW"/>
</dbReference>
<organism evidence="2 3">
    <name type="scientific">Pseudoalteromonas amylolytica</name>
    <dbReference type="NCBI Taxonomy" id="1859457"/>
    <lineage>
        <taxon>Bacteria</taxon>
        <taxon>Pseudomonadati</taxon>
        <taxon>Pseudomonadota</taxon>
        <taxon>Gammaproteobacteria</taxon>
        <taxon>Alteromonadales</taxon>
        <taxon>Pseudoalteromonadaceae</taxon>
        <taxon>Pseudoalteromonas</taxon>
    </lineage>
</organism>
<accession>A0A1S1MW82</accession>
<dbReference type="Pfam" id="PF08238">
    <property type="entry name" value="Sel1"/>
    <property type="match status" value="4"/>
</dbReference>
<dbReference type="STRING" id="1859457.BET10_03275"/>
<dbReference type="RefSeq" id="WP_070983049.1">
    <property type="nucleotide sequence ID" value="NZ_MKJU01000005.1"/>
</dbReference>
<keyword evidence="2" id="KW-0808">Transferase</keyword>
<dbReference type="PANTHER" id="PTHR11102:SF160">
    <property type="entry name" value="ERAD-ASSOCIATED E3 UBIQUITIN-PROTEIN LIGASE COMPONENT HRD3"/>
    <property type="match status" value="1"/>
</dbReference>
<dbReference type="InterPro" id="IPR006597">
    <property type="entry name" value="Sel1-like"/>
</dbReference>
<dbReference type="SUPFAM" id="SSF81901">
    <property type="entry name" value="HCP-like"/>
    <property type="match status" value="1"/>
</dbReference>
<evidence type="ECO:0000313" key="2">
    <source>
        <dbReference type="EMBL" id="OHU93042.1"/>
    </source>
</evidence>
<dbReference type="SMART" id="SM00671">
    <property type="entry name" value="SEL1"/>
    <property type="match status" value="4"/>
</dbReference>
<sequence length="245" mass="27417">MWYSRVRLAVCIGMLAWTAPCSASLESGIEAANSGQFEVALKEFRYLADMGYGPGIYELAKMYQGGHGVPKDLRKAAQLLQDAVNTGVADAMFDLAVMYENGEGVKQDKQKAVELYTRAAKKNLAAAQFNLGVMYTNGDGVIKDYHTAMDWYEKAAASNYTLAQFNLALMYYQGLGVSKNIEKSYIWNTVAEYNGSRQAAKSRQLDEQQLSPSQIERATEKATDIYYKIQERKYIPEARPRKAAY</sequence>
<dbReference type="InterPro" id="IPR050767">
    <property type="entry name" value="Sel1_AlgK"/>
</dbReference>
<dbReference type="EMBL" id="MKJU01000005">
    <property type="protein sequence ID" value="OHU93042.1"/>
    <property type="molecule type" value="Genomic_DNA"/>
</dbReference>
<reference evidence="2 3" key="1">
    <citation type="submission" date="2016-09" db="EMBL/GenBank/DDBJ databases">
        <title>Pseudoalteromonas amylolytica sp. nov., isolated from the surface seawater.</title>
        <authorList>
            <person name="Wu Y.-H."/>
            <person name="Cheng H."/>
            <person name="Jin X.-B."/>
            <person name="Wang C.-S."/>
            <person name="Xu X.-W."/>
        </authorList>
    </citation>
    <scope>NUCLEOTIDE SEQUENCE [LARGE SCALE GENOMIC DNA]</scope>
    <source>
        <strain evidence="2 3">JW1</strain>
    </source>
</reference>
<keyword evidence="3" id="KW-1185">Reference proteome</keyword>
<evidence type="ECO:0000256" key="1">
    <source>
        <dbReference type="SAM" id="SignalP"/>
    </source>
</evidence>
<dbReference type="InterPro" id="IPR011990">
    <property type="entry name" value="TPR-like_helical_dom_sf"/>
</dbReference>
<proteinExistence type="predicted"/>
<feature type="chain" id="PRO_5010276597" evidence="1">
    <location>
        <begin position="24"/>
        <end position="245"/>
    </location>
</feature>
<dbReference type="Proteomes" id="UP000179786">
    <property type="component" value="Unassembled WGS sequence"/>
</dbReference>
<evidence type="ECO:0000313" key="3">
    <source>
        <dbReference type="Proteomes" id="UP000179786"/>
    </source>
</evidence>
<feature type="signal peptide" evidence="1">
    <location>
        <begin position="1"/>
        <end position="23"/>
    </location>
</feature>